<name>A0A2P6PNE6_ROSCH</name>
<feature type="compositionally biased region" description="Basic and acidic residues" evidence="1">
    <location>
        <begin position="26"/>
        <end position="38"/>
    </location>
</feature>
<protein>
    <submittedName>
        <fullName evidence="2">Uncharacterized protein</fullName>
    </submittedName>
</protein>
<dbReference type="AlphaFoldDB" id="A0A2P6PNE6"/>
<comment type="caution">
    <text evidence="2">The sequence shown here is derived from an EMBL/GenBank/DDBJ whole genome shotgun (WGS) entry which is preliminary data.</text>
</comment>
<evidence type="ECO:0000256" key="1">
    <source>
        <dbReference type="SAM" id="MobiDB-lite"/>
    </source>
</evidence>
<feature type="region of interest" description="Disordered" evidence="1">
    <location>
        <begin position="26"/>
        <end position="49"/>
    </location>
</feature>
<proteinExistence type="predicted"/>
<reference evidence="2 3" key="1">
    <citation type="journal article" date="2018" name="Nat. Genet.">
        <title>The Rosa genome provides new insights in the design of modern roses.</title>
        <authorList>
            <person name="Bendahmane M."/>
        </authorList>
    </citation>
    <scope>NUCLEOTIDE SEQUENCE [LARGE SCALE GENOMIC DNA]</scope>
    <source>
        <strain evidence="3">cv. Old Blush</strain>
    </source>
</reference>
<dbReference type="Gramene" id="PRQ23441">
    <property type="protein sequence ID" value="PRQ23441"/>
    <property type="gene ID" value="RchiOBHm_Chr6g0261381"/>
</dbReference>
<gene>
    <name evidence="2" type="ORF">RchiOBHm_Chr6g0261381</name>
</gene>
<organism evidence="2 3">
    <name type="scientific">Rosa chinensis</name>
    <name type="common">China rose</name>
    <dbReference type="NCBI Taxonomy" id="74649"/>
    <lineage>
        <taxon>Eukaryota</taxon>
        <taxon>Viridiplantae</taxon>
        <taxon>Streptophyta</taxon>
        <taxon>Embryophyta</taxon>
        <taxon>Tracheophyta</taxon>
        <taxon>Spermatophyta</taxon>
        <taxon>Magnoliopsida</taxon>
        <taxon>eudicotyledons</taxon>
        <taxon>Gunneridae</taxon>
        <taxon>Pentapetalae</taxon>
        <taxon>rosids</taxon>
        <taxon>fabids</taxon>
        <taxon>Rosales</taxon>
        <taxon>Rosaceae</taxon>
        <taxon>Rosoideae</taxon>
        <taxon>Rosoideae incertae sedis</taxon>
        <taxon>Rosa</taxon>
    </lineage>
</organism>
<accession>A0A2P6PNE6</accession>
<dbReference type="EMBL" id="PDCK01000044">
    <property type="protein sequence ID" value="PRQ23441.1"/>
    <property type="molecule type" value="Genomic_DNA"/>
</dbReference>
<keyword evidence="3" id="KW-1185">Reference proteome</keyword>
<sequence length="49" mass="5832">MQKNMYSVYVELDEIKAFKLRTEYNSKEELSDKLDESKLSSSARSRRQV</sequence>
<dbReference type="Proteomes" id="UP000238479">
    <property type="component" value="Chromosome 6"/>
</dbReference>
<evidence type="ECO:0000313" key="3">
    <source>
        <dbReference type="Proteomes" id="UP000238479"/>
    </source>
</evidence>
<evidence type="ECO:0000313" key="2">
    <source>
        <dbReference type="EMBL" id="PRQ23441.1"/>
    </source>
</evidence>